<evidence type="ECO:0000313" key="2">
    <source>
        <dbReference type="Proteomes" id="UP001732700"/>
    </source>
</evidence>
<accession>A0ACD5ZP97</accession>
<proteinExistence type="predicted"/>
<dbReference type="EnsemblPlants" id="AVESA.00010b.r2.7AG1204050.1">
    <property type="protein sequence ID" value="AVESA.00010b.r2.7AG1204050.1.CDS.1"/>
    <property type="gene ID" value="AVESA.00010b.r2.7AG1204050"/>
</dbReference>
<reference evidence="1" key="2">
    <citation type="submission" date="2025-09" db="UniProtKB">
        <authorList>
            <consortium name="EnsemblPlants"/>
        </authorList>
    </citation>
    <scope>IDENTIFICATION</scope>
</reference>
<reference evidence="1" key="1">
    <citation type="submission" date="2021-05" db="EMBL/GenBank/DDBJ databases">
        <authorList>
            <person name="Scholz U."/>
            <person name="Mascher M."/>
            <person name="Fiebig A."/>
        </authorList>
    </citation>
    <scope>NUCLEOTIDE SEQUENCE [LARGE SCALE GENOMIC DNA]</scope>
</reference>
<organism evidence="1 2">
    <name type="scientific">Avena sativa</name>
    <name type="common">Oat</name>
    <dbReference type="NCBI Taxonomy" id="4498"/>
    <lineage>
        <taxon>Eukaryota</taxon>
        <taxon>Viridiplantae</taxon>
        <taxon>Streptophyta</taxon>
        <taxon>Embryophyta</taxon>
        <taxon>Tracheophyta</taxon>
        <taxon>Spermatophyta</taxon>
        <taxon>Magnoliopsida</taxon>
        <taxon>Liliopsida</taxon>
        <taxon>Poales</taxon>
        <taxon>Poaceae</taxon>
        <taxon>BOP clade</taxon>
        <taxon>Pooideae</taxon>
        <taxon>Poodae</taxon>
        <taxon>Poeae</taxon>
        <taxon>Poeae Chloroplast Group 1 (Aveneae type)</taxon>
        <taxon>Aveninae</taxon>
        <taxon>Avena</taxon>
    </lineage>
</organism>
<keyword evidence="2" id="KW-1185">Reference proteome</keyword>
<sequence>MDKRMKLQSFSIPSSKQVRPSTHRVTAAGFRSNDEEGDSTTAPLFITVFEPSQTLTPDVKPAVHRPLPNSGRLINQRSGEPADASTVSGNTNPAADTSKAPNKPSSPTHTSYGLIVRNNTPVVKPAVISPLPNSARLLDHHRSREPIDASSTGAGTTNTSHGVSVHNKSVTDSADAAATEPAVTSSQDGPSGDLILQRYKEDMALLPDQPGEDEYDEVPVEGFGAALLAGYGWKEGDAIGRTSTKKQEEAKVVHYDRPAGPQGLGFDPSRALHKKRDRETRDQIQEEVPNAARSAITAANYKVPCLHSHIRVRVVSKDLSKRLYMMKGRVVDVTGPTTCDVAMDDGTEVVQGVEQDMLETVLPPVNGHVLVLCGRHKGVYGRLVEKNPEERTGVLEDADSRDMIRVELDKIAEYVGDPELIGY</sequence>
<protein>
    <submittedName>
        <fullName evidence="1">Uncharacterized protein</fullName>
    </submittedName>
</protein>
<dbReference type="Proteomes" id="UP001732700">
    <property type="component" value="Chromosome 7A"/>
</dbReference>
<name>A0ACD5ZP97_AVESA</name>
<evidence type="ECO:0000313" key="1">
    <source>
        <dbReference type="EnsemblPlants" id="AVESA.00010b.r2.7AG1204050.1.CDS.1"/>
    </source>
</evidence>